<dbReference type="PANTHER" id="PTHR43568:SF1">
    <property type="entry name" value="P PROTEIN"/>
    <property type="match status" value="1"/>
</dbReference>
<dbReference type="InterPro" id="IPR000802">
    <property type="entry name" value="Arsenical_pump_ArsB"/>
</dbReference>
<dbReference type="InterPro" id="IPR004680">
    <property type="entry name" value="Cit_transptr-like_dom"/>
</dbReference>
<evidence type="ECO:0000256" key="4">
    <source>
        <dbReference type="ARBA" id="ARBA00022475"/>
    </source>
</evidence>
<dbReference type="InterPro" id="IPR051475">
    <property type="entry name" value="Diverse_Ion_Transporter"/>
</dbReference>
<proteinExistence type="inferred from homology"/>
<feature type="transmembrane region" description="Helical" evidence="8">
    <location>
        <begin position="6"/>
        <end position="25"/>
    </location>
</feature>
<dbReference type="AlphaFoldDB" id="A0A2X3MMG2"/>
<feature type="transmembrane region" description="Helical" evidence="8">
    <location>
        <begin position="177"/>
        <end position="198"/>
    </location>
</feature>
<feature type="transmembrane region" description="Helical" evidence="8">
    <location>
        <begin position="408"/>
        <end position="431"/>
    </location>
</feature>
<evidence type="ECO:0000256" key="3">
    <source>
        <dbReference type="ARBA" id="ARBA00022448"/>
    </source>
</evidence>
<gene>
    <name evidence="10" type="ORF">BARAN1_1120</name>
</gene>
<evidence type="ECO:0000256" key="2">
    <source>
        <dbReference type="ARBA" id="ARBA00009843"/>
    </source>
</evidence>
<keyword evidence="6 8" id="KW-1133">Transmembrane helix</keyword>
<comment type="subcellular location">
    <subcellularLocation>
        <location evidence="1">Cell membrane</location>
        <topology evidence="1">Multi-pass membrane protein</topology>
    </subcellularLocation>
</comment>
<dbReference type="Pfam" id="PF03600">
    <property type="entry name" value="CitMHS"/>
    <property type="match status" value="1"/>
</dbReference>
<dbReference type="PANTHER" id="PTHR43568">
    <property type="entry name" value="P PROTEIN"/>
    <property type="match status" value="1"/>
</dbReference>
<accession>A0A2X3MMG2</accession>
<comment type="similarity">
    <text evidence="2">Belongs to the CitM (TC 2.A.11) transporter family.</text>
</comment>
<evidence type="ECO:0000313" key="10">
    <source>
        <dbReference type="EMBL" id="SQD93144.1"/>
    </source>
</evidence>
<dbReference type="OrthoDB" id="9765532at2"/>
<dbReference type="PRINTS" id="PR00758">
    <property type="entry name" value="ARSENICPUMP"/>
</dbReference>
<feature type="transmembrane region" description="Helical" evidence="8">
    <location>
        <begin position="251"/>
        <end position="269"/>
    </location>
</feature>
<keyword evidence="11" id="KW-1185">Reference proteome</keyword>
<dbReference type="EMBL" id="LS483254">
    <property type="protein sequence ID" value="SQD93144.1"/>
    <property type="molecule type" value="Genomic_DNA"/>
</dbReference>
<evidence type="ECO:0000256" key="8">
    <source>
        <dbReference type="SAM" id="Phobius"/>
    </source>
</evidence>
<dbReference type="KEGG" id="bana:BARAN1_1120"/>
<feature type="transmembrane region" description="Helical" evidence="8">
    <location>
        <begin position="96"/>
        <end position="114"/>
    </location>
</feature>
<feature type="transmembrane region" description="Helical" evidence="8">
    <location>
        <begin position="281"/>
        <end position="303"/>
    </location>
</feature>
<keyword evidence="3" id="KW-0813">Transport</keyword>
<reference evidence="11" key="1">
    <citation type="submission" date="2018-05" db="EMBL/GenBank/DDBJ databases">
        <authorList>
            <person name="Hao L."/>
        </authorList>
    </citation>
    <scope>NUCLEOTIDE SEQUENCE [LARGE SCALE GENOMIC DNA]</scope>
</reference>
<name>A0A2X3MMG2_9BACT</name>
<organism evidence="10 11">
    <name type="scientific">Candidatus Bipolaricaulis anaerobius</name>
    <dbReference type="NCBI Taxonomy" id="2026885"/>
    <lineage>
        <taxon>Bacteria</taxon>
        <taxon>Candidatus Bipolaricaulota</taxon>
        <taxon>Candidatus Bipolaricaulia</taxon>
        <taxon>Candidatus Bipolaricaulales</taxon>
        <taxon>Candidatus Bipolaricaulaceae</taxon>
        <taxon>Candidatus Bipolaricaulis</taxon>
    </lineage>
</organism>
<evidence type="ECO:0000256" key="7">
    <source>
        <dbReference type="ARBA" id="ARBA00023136"/>
    </source>
</evidence>
<feature type="transmembrane region" description="Helical" evidence="8">
    <location>
        <begin position="363"/>
        <end position="387"/>
    </location>
</feature>
<dbReference type="RefSeq" id="WP_122031551.1">
    <property type="nucleotide sequence ID" value="NZ_LS483254.1"/>
</dbReference>
<protein>
    <submittedName>
        <fullName evidence="10">Arsenic transporter</fullName>
    </submittedName>
</protein>
<feature type="domain" description="Citrate transporter-like" evidence="9">
    <location>
        <begin position="17"/>
        <end position="369"/>
    </location>
</feature>
<feature type="transmembrane region" description="Helical" evidence="8">
    <location>
        <begin position="32"/>
        <end position="50"/>
    </location>
</feature>
<evidence type="ECO:0000256" key="1">
    <source>
        <dbReference type="ARBA" id="ARBA00004651"/>
    </source>
</evidence>
<evidence type="ECO:0000313" key="11">
    <source>
        <dbReference type="Proteomes" id="UP000249818"/>
    </source>
</evidence>
<dbReference type="Proteomes" id="UP000249818">
    <property type="component" value="Chromosome BARAN1"/>
</dbReference>
<dbReference type="CDD" id="cd01116">
    <property type="entry name" value="P_permease"/>
    <property type="match status" value="1"/>
</dbReference>
<feature type="transmembrane region" description="Helical" evidence="8">
    <location>
        <begin position="62"/>
        <end position="84"/>
    </location>
</feature>
<evidence type="ECO:0000259" key="9">
    <source>
        <dbReference type="Pfam" id="PF03600"/>
    </source>
</evidence>
<evidence type="ECO:0000256" key="6">
    <source>
        <dbReference type="ARBA" id="ARBA00022989"/>
    </source>
</evidence>
<dbReference type="GO" id="GO:0005886">
    <property type="term" value="C:plasma membrane"/>
    <property type="evidence" value="ECO:0007669"/>
    <property type="project" value="UniProtKB-SubCell"/>
</dbReference>
<feature type="transmembrane region" description="Helical" evidence="8">
    <location>
        <begin position="309"/>
        <end position="328"/>
    </location>
</feature>
<sequence>MGWPVLASALAIFAASYALIFSGYVHRALAALVGAVTMIVAGSALGFYPYHAAVASIDMDTLWLLFGMMAIVGLLRETGFFQYIAIRAAKIARGNLTILFLSLGAATAIASMFLDNVTTLLTVVPVTISVTEVLGIPAGPLLLMEAMASNIGGTATLIGDPPNILIGSAAGLSFNAFLTHTLPVALVVFAAAMAFLLARFRRLATPHAADVEAVMAMDERRALTHPQAMGKLVAVLGLVFALFASHSALGLTPGVVALVGAALCALIVRPNVEAFLHGVEWDLLIFLASLLVLTGGLEASGALAVVGRWTVSLAGGSTLLLALILLWVGAGLSWVLSAIPTTVTLAAVVRGLAGTGIPLTPLWWALALGIGLGANGTPLGSAANMVLISIADRTHQGVKARAWFRDGIPVALLSCLIASAFLWLGIATGWFL</sequence>
<keyword evidence="5 8" id="KW-0812">Transmembrane</keyword>
<evidence type="ECO:0000256" key="5">
    <source>
        <dbReference type="ARBA" id="ARBA00022692"/>
    </source>
</evidence>
<keyword evidence="4" id="KW-1003">Cell membrane</keyword>
<keyword evidence="7 8" id="KW-0472">Membrane</keyword>
<dbReference type="GO" id="GO:0015105">
    <property type="term" value="F:arsenite transmembrane transporter activity"/>
    <property type="evidence" value="ECO:0007669"/>
    <property type="project" value="InterPro"/>
</dbReference>